<feature type="transmembrane region" description="Helical" evidence="1">
    <location>
        <begin position="103"/>
        <end position="124"/>
    </location>
</feature>
<dbReference type="EMBL" id="CP019948">
    <property type="protein sequence ID" value="ARN80232.1"/>
    <property type="molecule type" value="Genomic_DNA"/>
</dbReference>
<sequence>MTLLGDSPLPHGQAVERLRSRWPWFAAFGALSVFFGVASLVLVNPATIASVYLIAIFVIIIGGLDISLALHAHRWTSRLLVGAVGLFYIVAGSFALANPEASAVGLTLLLGLSLVATGALRLFLARRLPEAPRWQVGLAGGLTTVLGLLIVFGWPQNSPYVLGLFLGVDMMMYGAGQLAFALFLRRRFSPSV</sequence>
<dbReference type="KEGG" id="mbry:B1812_03060"/>
<keyword evidence="1" id="KW-1133">Transmembrane helix</keyword>
<dbReference type="OrthoDB" id="9815400at2"/>
<feature type="transmembrane region" description="Helical" evidence="1">
    <location>
        <begin position="79"/>
        <end position="97"/>
    </location>
</feature>
<dbReference type="Pfam" id="PF03729">
    <property type="entry name" value="DUF308"/>
    <property type="match status" value="1"/>
</dbReference>
<feature type="transmembrane region" description="Helical" evidence="1">
    <location>
        <begin position="160"/>
        <end position="184"/>
    </location>
</feature>
<dbReference type="GO" id="GO:0005886">
    <property type="term" value="C:plasma membrane"/>
    <property type="evidence" value="ECO:0007669"/>
    <property type="project" value="TreeGrafter"/>
</dbReference>
<evidence type="ECO:0000256" key="1">
    <source>
        <dbReference type="SAM" id="Phobius"/>
    </source>
</evidence>
<protein>
    <recommendedName>
        <fullName evidence="4">HdeD protein</fullName>
    </recommendedName>
</protein>
<dbReference type="PANTHER" id="PTHR34989">
    <property type="entry name" value="PROTEIN HDED"/>
    <property type="match status" value="1"/>
</dbReference>
<evidence type="ECO:0008006" key="4">
    <source>
        <dbReference type="Google" id="ProtNLM"/>
    </source>
</evidence>
<dbReference type="STRING" id="655015.B1812_03060"/>
<proteinExistence type="predicted"/>
<name>A0A1W6MRN8_9HYPH</name>
<keyword evidence="1" id="KW-0472">Membrane</keyword>
<dbReference type="InterPro" id="IPR005325">
    <property type="entry name" value="DUF308_memb"/>
</dbReference>
<feature type="transmembrane region" description="Helical" evidence="1">
    <location>
        <begin position="136"/>
        <end position="154"/>
    </location>
</feature>
<feature type="transmembrane region" description="Helical" evidence="1">
    <location>
        <begin position="49"/>
        <end position="72"/>
    </location>
</feature>
<evidence type="ECO:0000313" key="3">
    <source>
        <dbReference type="Proteomes" id="UP000193978"/>
    </source>
</evidence>
<feature type="transmembrane region" description="Helical" evidence="1">
    <location>
        <begin position="22"/>
        <end position="43"/>
    </location>
</feature>
<reference evidence="2 3" key="1">
    <citation type="submission" date="2017-02" db="EMBL/GenBank/DDBJ databases">
        <authorList>
            <person name="Peterson S.W."/>
        </authorList>
    </citation>
    <scope>NUCLEOTIDE SEQUENCE [LARGE SCALE GENOMIC DNA]</scope>
    <source>
        <strain evidence="2 3">S285</strain>
    </source>
</reference>
<dbReference type="RefSeq" id="WP_085770293.1">
    <property type="nucleotide sequence ID" value="NZ_AP027149.1"/>
</dbReference>
<evidence type="ECO:0000313" key="2">
    <source>
        <dbReference type="EMBL" id="ARN80232.1"/>
    </source>
</evidence>
<accession>A0A1W6MRN8</accession>
<dbReference type="Proteomes" id="UP000193978">
    <property type="component" value="Chromosome"/>
</dbReference>
<keyword evidence="3" id="KW-1185">Reference proteome</keyword>
<dbReference type="AlphaFoldDB" id="A0A1W6MRN8"/>
<keyword evidence="1" id="KW-0812">Transmembrane</keyword>
<organism evidence="2 3">
    <name type="scientific">Methylocystis bryophila</name>
    <dbReference type="NCBI Taxonomy" id="655015"/>
    <lineage>
        <taxon>Bacteria</taxon>
        <taxon>Pseudomonadati</taxon>
        <taxon>Pseudomonadota</taxon>
        <taxon>Alphaproteobacteria</taxon>
        <taxon>Hyphomicrobiales</taxon>
        <taxon>Methylocystaceae</taxon>
        <taxon>Methylocystis</taxon>
    </lineage>
</organism>
<dbReference type="PANTHER" id="PTHR34989:SF1">
    <property type="entry name" value="PROTEIN HDED"/>
    <property type="match status" value="1"/>
</dbReference>
<dbReference type="InterPro" id="IPR052712">
    <property type="entry name" value="Acid_resist_chaperone_HdeD"/>
</dbReference>
<gene>
    <name evidence="2" type="ORF">B1812_03060</name>
</gene>